<gene>
    <name evidence="2" type="ORF">SteCoe_36016</name>
</gene>
<evidence type="ECO:0000256" key="1">
    <source>
        <dbReference type="SAM" id="Phobius"/>
    </source>
</evidence>
<sequence>MRRILLWAGVAGCSGGIFYFKDEYLDAYFQGALLFIINYKFTLNKLQGRLYRVALILELFLSLVSIYIYMCNQTLSFIFWVYFCSVNKFAVENPDILDFSAKCMIYLLYASSAVILGLYMHYKNDILLRYGLIGAFLNMDLVCCNLIYKAREGQFDLKRFSIAFSFGLGLLIAMIDPSRKVVLPAILVTLGCFFYDIYKYIKNS</sequence>
<accession>A0A1R2ARA2</accession>
<evidence type="ECO:0000313" key="3">
    <source>
        <dbReference type="Proteomes" id="UP000187209"/>
    </source>
</evidence>
<dbReference type="EMBL" id="MPUH01001593">
    <property type="protein sequence ID" value="OMJ66965.1"/>
    <property type="molecule type" value="Genomic_DNA"/>
</dbReference>
<dbReference type="AlphaFoldDB" id="A0A1R2ARA2"/>
<comment type="caution">
    <text evidence="2">The sequence shown here is derived from an EMBL/GenBank/DDBJ whole genome shotgun (WGS) entry which is preliminary data.</text>
</comment>
<feature type="transmembrane region" description="Helical" evidence="1">
    <location>
        <begin position="75"/>
        <end position="91"/>
    </location>
</feature>
<reference evidence="2 3" key="1">
    <citation type="submission" date="2016-11" db="EMBL/GenBank/DDBJ databases">
        <title>The macronuclear genome of Stentor coeruleus: a giant cell with tiny introns.</title>
        <authorList>
            <person name="Slabodnick M."/>
            <person name="Ruby J.G."/>
            <person name="Reiff S.B."/>
            <person name="Swart E.C."/>
            <person name="Gosai S."/>
            <person name="Prabakaran S."/>
            <person name="Witkowska E."/>
            <person name="Larue G.E."/>
            <person name="Fisher S."/>
            <person name="Freeman R.M."/>
            <person name="Gunawardena J."/>
            <person name="Chu W."/>
            <person name="Stover N.A."/>
            <person name="Gregory B.D."/>
            <person name="Nowacki M."/>
            <person name="Derisi J."/>
            <person name="Roy S.W."/>
            <person name="Marshall W.F."/>
            <person name="Sood P."/>
        </authorList>
    </citation>
    <scope>NUCLEOTIDE SEQUENCE [LARGE SCALE GENOMIC DNA]</scope>
    <source>
        <strain evidence="2">WM001</strain>
    </source>
</reference>
<feature type="transmembrane region" description="Helical" evidence="1">
    <location>
        <begin position="181"/>
        <end position="198"/>
    </location>
</feature>
<keyword evidence="3" id="KW-1185">Reference proteome</keyword>
<organism evidence="2 3">
    <name type="scientific">Stentor coeruleus</name>
    <dbReference type="NCBI Taxonomy" id="5963"/>
    <lineage>
        <taxon>Eukaryota</taxon>
        <taxon>Sar</taxon>
        <taxon>Alveolata</taxon>
        <taxon>Ciliophora</taxon>
        <taxon>Postciliodesmatophora</taxon>
        <taxon>Heterotrichea</taxon>
        <taxon>Heterotrichida</taxon>
        <taxon>Stentoridae</taxon>
        <taxon>Stentor</taxon>
    </lineage>
</organism>
<keyword evidence="1" id="KW-0472">Membrane</keyword>
<feature type="transmembrane region" description="Helical" evidence="1">
    <location>
        <begin position="128"/>
        <end position="148"/>
    </location>
</feature>
<dbReference type="Proteomes" id="UP000187209">
    <property type="component" value="Unassembled WGS sequence"/>
</dbReference>
<proteinExistence type="predicted"/>
<protein>
    <submittedName>
        <fullName evidence="2">Uncharacterized protein</fullName>
    </submittedName>
</protein>
<feature type="transmembrane region" description="Helical" evidence="1">
    <location>
        <begin position="50"/>
        <end position="69"/>
    </location>
</feature>
<feature type="transmembrane region" description="Helical" evidence="1">
    <location>
        <begin position="103"/>
        <end position="122"/>
    </location>
</feature>
<evidence type="ECO:0000313" key="2">
    <source>
        <dbReference type="EMBL" id="OMJ66965.1"/>
    </source>
</evidence>
<keyword evidence="1" id="KW-0812">Transmembrane</keyword>
<feature type="transmembrane region" description="Helical" evidence="1">
    <location>
        <begin position="160"/>
        <end position="175"/>
    </location>
</feature>
<keyword evidence="1" id="KW-1133">Transmembrane helix</keyword>
<name>A0A1R2ARA2_9CILI</name>